<dbReference type="Proteomes" id="UP000324897">
    <property type="component" value="Unassembled WGS sequence"/>
</dbReference>
<evidence type="ECO:0000313" key="2">
    <source>
        <dbReference type="Proteomes" id="UP000324897"/>
    </source>
</evidence>
<dbReference type="EMBL" id="RWGY01000005">
    <property type="protein sequence ID" value="TVU43696.1"/>
    <property type="molecule type" value="Genomic_DNA"/>
</dbReference>
<dbReference type="AlphaFoldDB" id="A0A5J9W6V0"/>
<organism evidence="1 2">
    <name type="scientific">Eragrostis curvula</name>
    <name type="common">weeping love grass</name>
    <dbReference type="NCBI Taxonomy" id="38414"/>
    <lineage>
        <taxon>Eukaryota</taxon>
        <taxon>Viridiplantae</taxon>
        <taxon>Streptophyta</taxon>
        <taxon>Embryophyta</taxon>
        <taxon>Tracheophyta</taxon>
        <taxon>Spermatophyta</taxon>
        <taxon>Magnoliopsida</taxon>
        <taxon>Liliopsida</taxon>
        <taxon>Poales</taxon>
        <taxon>Poaceae</taxon>
        <taxon>PACMAD clade</taxon>
        <taxon>Chloridoideae</taxon>
        <taxon>Eragrostideae</taxon>
        <taxon>Eragrostidinae</taxon>
        <taxon>Eragrostis</taxon>
    </lineage>
</organism>
<proteinExistence type="predicted"/>
<keyword evidence="2" id="KW-1185">Reference proteome</keyword>
<gene>
    <name evidence="1" type="ORF">EJB05_10184</name>
</gene>
<protein>
    <submittedName>
        <fullName evidence="1">Uncharacterized protein</fullName>
    </submittedName>
</protein>
<comment type="caution">
    <text evidence="1">The sequence shown here is derived from an EMBL/GenBank/DDBJ whole genome shotgun (WGS) entry which is preliminary data.</text>
</comment>
<sequence length="241" mass="27697">MADLPVLTISSVNQATELIGDRLANEVRLQLHEMTSLLEAEAIKETTRPGRHGYVLTNPELLDCKSRAKVRLVREYDRLYQETMRQCDRVLLPLDNDIAALKVSIAMEDHEIPHAGPALTERNRGVQHCYYPEAQFSLHPSYEYGTTQQTRVPYQPAFATDQERAQASARDRRAQREWWKSNLAFLEKIRKILEDNRIQLERALKSELDHHLRRQSDLGVGYHGYEFRPLPAPAPVPPPAP</sequence>
<name>A0A5J9W6V0_9POAL</name>
<dbReference type="Gramene" id="TVU43696">
    <property type="protein sequence ID" value="TVU43696"/>
    <property type="gene ID" value="EJB05_10184"/>
</dbReference>
<evidence type="ECO:0000313" key="1">
    <source>
        <dbReference type="EMBL" id="TVU43696.1"/>
    </source>
</evidence>
<accession>A0A5J9W6V0</accession>
<dbReference type="OrthoDB" id="675750at2759"/>
<reference evidence="1 2" key="1">
    <citation type="journal article" date="2019" name="Sci. Rep.">
        <title>A high-quality genome of Eragrostis curvula grass provides insights into Poaceae evolution and supports new strategies to enhance forage quality.</title>
        <authorList>
            <person name="Carballo J."/>
            <person name="Santos B.A.C.M."/>
            <person name="Zappacosta D."/>
            <person name="Garbus I."/>
            <person name="Selva J.P."/>
            <person name="Gallo C.A."/>
            <person name="Diaz A."/>
            <person name="Albertini E."/>
            <person name="Caccamo M."/>
            <person name="Echenique V."/>
        </authorList>
    </citation>
    <scope>NUCLEOTIDE SEQUENCE [LARGE SCALE GENOMIC DNA]</scope>
    <source>
        <strain evidence="2">cv. Victoria</strain>
        <tissue evidence="1">Leaf</tissue>
    </source>
</reference>